<keyword evidence="7 8" id="KW-0998">Cell outer membrane</keyword>
<dbReference type="GO" id="GO:0044718">
    <property type="term" value="P:siderophore transmembrane transport"/>
    <property type="evidence" value="ECO:0007669"/>
    <property type="project" value="TreeGrafter"/>
</dbReference>
<proteinExistence type="inferred from homology"/>
<feature type="domain" description="AMIN" evidence="14">
    <location>
        <begin position="75"/>
        <end position="170"/>
    </location>
</feature>
<evidence type="ECO:0000256" key="7">
    <source>
        <dbReference type="ARBA" id="ARBA00023237"/>
    </source>
</evidence>
<dbReference type="CDD" id="cd01347">
    <property type="entry name" value="ligand_gated_channel"/>
    <property type="match status" value="1"/>
</dbReference>
<keyword evidence="15" id="KW-0675">Receptor</keyword>
<evidence type="ECO:0000256" key="9">
    <source>
        <dbReference type="RuleBase" id="RU003357"/>
    </source>
</evidence>
<keyword evidence="4 8" id="KW-0812">Transmembrane</keyword>
<comment type="caution">
    <text evidence="15">The sequence shown here is derived from an EMBL/GenBank/DDBJ whole genome shotgun (WGS) entry which is preliminary data.</text>
</comment>
<keyword evidence="6 8" id="KW-0472">Membrane</keyword>
<evidence type="ECO:0000256" key="2">
    <source>
        <dbReference type="ARBA" id="ARBA00022448"/>
    </source>
</evidence>
<dbReference type="AlphaFoldDB" id="A0A1E5QQQ1"/>
<protein>
    <submittedName>
        <fullName evidence="15">Outer membrane receptor protein</fullName>
    </submittedName>
</protein>
<sequence length="870" mass="95911">MNNQQHLVLTLAFTSALVAAPAWSQTTEEPTPAQPSSEMQVEPEPPIYLKDVELPLTSIEAWSTQWAQAIAQITNIQLNPTAQGVEMVLETLNLPLASPIVSVVDNTLIIEIPDAALALPGGSEFRAERPAPGIVAIEATPSTGNGVQIRLIGETSAPTVQVTGRDRSLTFSISSAPSSAEIEEIEVVVTAGRTAQAVQDVPRSITIINRQQIETQTNVTRDMRQILGKLVPGFGPPTNEANPRSIVQSLRGRSAAILIDGVPLTSNYGLDRELRTIDPDIIERIEIVRGPTAIYGGQATGGVINIITRRPTGRSLEVNLDANLGVSLTHPRDSFSNDFGVGVSGTEGIFDYLLSVRREDRGAIFDAQGDRIPDTGGGSLIDSETYSILAKAGFNFDEQQRLQLTFNFYDGRQDTRFISDPSIRQIPGIQKARPLAVNPTIRGTDRAGDRRLVANLNYSHEDILGSRLQAQAYYRDYTSIVGAEDFRGGFFDAIVRQRAGGDKWGGQLQIETPLPFLNDRTNLVWGVDYVRENNKAPFEVFDPVSFDRDNTLRKLEERTFVPLHILNQLGLFAQLQWEISDNFLLNGGVRHERIGVEVEDYTTFFGRPIQGGNLNFNATVFNIGSVYKLDEAVSLFASFSQGFSVPAFGGILRNPPAEFTSVRQNLRLTEAVKVNNYELGIRGQWQGGQATLSGFYNTSDLGEDYAFTGGVSRLVRAPERFYGIEASVDTRLNNSWQVGTTVSWVEGENKEEESGDYLPISTFSIQPLKWTFYVENQTTRRWSNRLQFLFVGGRDRAFKAGVDNAEINPYFVVDYLSNIQIGSGTLQIGIQNLLNSQYFPVHSQVVGGFNETFNAAARGITFTVGYQIRF</sequence>
<evidence type="ECO:0000256" key="11">
    <source>
        <dbReference type="SAM" id="SignalP"/>
    </source>
</evidence>
<dbReference type="GO" id="GO:0015344">
    <property type="term" value="F:siderophore uptake transmembrane transporter activity"/>
    <property type="evidence" value="ECO:0007669"/>
    <property type="project" value="TreeGrafter"/>
</dbReference>
<organism evidence="15">
    <name type="scientific">Desertifilum tharense IPPAS B-1220</name>
    <dbReference type="NCBI Taxonomy" id="1781255"/>
    <lineage>
        <taxon>Bacteria</taxon>
        <taxon>Bacillati</taxon>
        <taxon>Cyanobacteriota</taxon>
        <taxon>Cyanophyceae</taxon>
        <taxon>Desertifilales</taxon>
        <taxon>Desertifilaceae</taxon>
        <taxon>Desertifilum</taxon>
    </lineage>
</organism>
<comment type="similarity">
    <text evidence="8 9">Belongs to the TonB-dependent receptor family.</text>
</comment>
<dbReference type="PROSITE" id="PS52016">
    <property type="entry name" value="TONB_DEPENDENT_REC_3"/>
    <property type="match status" value="1"/>
</dbReference>
<keyword evidence="5 9" id="KW-0798">TonB box</keyword>
<evidence type="ECO:0000256" key="8">
    <source>
        <dbReference type="PROSITE-ProRule" id="PRU01360"/>
    </source>
</evidence>
<feature type="signal peptide" evidence="11">
    <location>
        <begin position="1"/>
        <end position="24"/>
    </location>
</feature>
<reference evidence="15" key="1">
    <citation type="submission" date="2016-09" db="EMBL/GenBank/DDBJ databases">
        <title>Draft genome of thermotolerant cyanobacterium Desertifilum sp. strain IPPAS B-1220.</title>
        <authorList>
            <person name="Sinetova M.A."/>
            <person name="Bolakhan K."/>
            <person name="Zayadan B.K."/>
            <person name="Mironov K.S."/>
            <person name="Ustinova V."/>
            <person name="Kupriyanova E.V."/>
            <person name="Sidorov R.A."/>
            <person name="Skrypnik A.N."/>
            <person name="Gogoleva N.E."/>
            <person name="Gogolev Y.V."/>
            <person name="Los D.A."/>
        </authorList>
    </citation>
    <scope>NUCLEOTIDE SEQUENCE [LARGE SCALE GENOMIC DNA]</scope>
    <source>
        <strain evidence="15">IPPAS B-1220</strain>
    </source>
</reference>
<dbReference type="Pfam" id="PF00593">
    <property type="entry name" value="TonB_dep_Rec_b-barrel"/>
    <property type="match status" value="1"/>
</dbReference>
<dbReference type="PANTHER" id="PTHR30069:SF42">
    <property type="entry name" value="FERRIC AEROBACTIN RECEPTOR"/>
    <property type="match status" value="1"/>
</dbReference>
<feature type="region of interest" description="Disordered" evidence="10">
    <location>
        <begin position="23"/>
        <end position="42"/>
    </location>
</feature>
<keyword evidence="2 8" id="KW-0813">Transport</keyword>
<keyword evidence="11" id="KW-0732">Signal</keyword>
<feature type="domain" description="TonB-dependent receptor plug" evidence="13">
    <location>
        <begin position="198"/>
        <end position="303"/>
    </location>
</feature>
<dbReference type="SUPFAM" id="SSF56935">
    <property type="entry name" value="Porins"/>
    <property type="match status" value="1"/>
</dbReference>
<feature type="domain" description="TonB-dependent receptor-like beta-barrel" evidence="12">
    <location>
        <begin position="395"/>
        <end position="833"/>
    </location>
</feature>
<dbReference type="EMBL" id="MJGC01000022">
    <property type="protein sequence ID" value="OEJ76988.1"/>
    <property type="molecule type" value="Genomic_DNA"/>
</dbReference>
<dbReference type="RefSeq" id="WP_069965490.1">
    <property type="nucleotide sequence ID" value="NZ_CM124774.1"/>
</dbReference>
<keyword evidence="3 8" id="KW-1134">Transmembrane beta strand</keyword>
<evidence type="ECO:0000256" key="3">
    <source>
        <dbReference type="ARBA" id="ARBA00022452"/>
    </source>
</evidence>
<evidence type="ECO:0000259" key="12">
    <source>
        <dbReference type="Pfam" id="PF00593"/>
    </source>
</evidence>
<dbReference type="InterPro" id="IPR021731">
    <property type="entry name" value="AMIN_dom"/>
</dbReference>
<evidence type="ECO:0000256" key="6">
    <source>
        <dbReference type="ARBA" id="ARBA00023136"/>
    </source>
</evidence>
<evidence type="ECO:0000313" key="15">
    <source>
        <dbReference type="EMBL" id="OEJ76988.1"/>
    </source>
</evidence>
<dbReference type="Pfam" id="PF11741">
    <property type="entry name" value="AMIN"/>
    <property type="match status" value="1"/>
</dbReference>
<dbReference type="Gene3D" id="2.170.130.10">
    <property type="entry name" value="TonB-dependent receptor, plug domain"/>
    <property type="match status" value="1"/>
</dbReference>
<dbReference type="InterPro" id="IPR037066">
    <property type="entry name" value="Plug_dom_sf"/>
</dbReference>
<dbReference type="Gene3D" id="2.40.170.20">
    <property type="entry name" value="TonB-dependent receptor, beta-barrel domain"/>
    <property type="match status" value="1"/>
</dbReference>
<accession>A0A1E5QQQ1</accession>
<feature type="chain" id="PRO_5009184429" evidence="11">
    <location>
        <begin position="25"/>
        <end position="870"/>
    </location>
</feature>
<dbReference type="GO" id="GO:0009279">
    <property type="term" value="C:cell outer membrane"/>
    <property type="evidence" value="ECO:0007669"/>
    <property type="project" value="UniProtKB-SubCell"/>
</dbReference>
<dbReference type="InterPro" id="IPR036942">
    <property type="entry name" value="Beta-barrel_TonB_sf"/>
</dbReference>
<evidence type="ECO:0000256" key="1">
    <source>
        <dbReference type="ARBA" id="ARBA00004571"/>
    </source>
</evidence>
<evidence type="ECO:0000259" key="13">
    <source>
        <dbReference type="Pfam" id="PF07715"/>
    </source>
</evidence>
<dbReference type="PANTHER" id="PTHR30069">
    <property type="entry name" value="TONB-DEPENDENT OUTER MEMBRANE RECEPTOR"/>
    <property type="match status" value="1"/>
</dbReference>
<dbReference type="InterPro" id="IPR000531">
    <property type="entry name" value="Beta-barrel_TonB"/>
</dbReference>
<evidence type="ECO:0000256" key="10">
    <source>
        <dbReference type="SAM" id="MobiDB-lite"/>
    </source>
</evidence>
<comment type="subcellular location">
    <subcellularLocation>
        <location evidence="1 8">Cell outer membrane</location>
        <topology evidence="1 8">Multi-pass membrane protein</topology>
    </subcellularLocation>
</comment>
<name>A0A1E5QQQ1_9CYAN</name>
<dbReference type="InterPro" id="IPR039426">
    <property type="entry name" value="TonB-dep_rcpt-like"/>
</dbReference>
<feature type="compositionally biased region" description="Polar residues" evidence="10">
    <location>
        <begin position="23"/>
        <end position="39"/>
    </location>
</feature>
<dbReference type="STRING" id="1781255.BH720_02020"/>
<evidence type="ECO:0000256" key="4">
    <source>
        <dbReference type="ARBA" id="ARBA00022692"/>
    </source>
</evidence>
<gene>
    <name evidence="15" type="ORF">BH720_02020</name>
</gene>
<dbReference type="Pfam" id="PF07715">
    <property type="entry name" value="Plug"/>
    <property type="match status" value="1"/>
</dbReference>
<evidence type="ECO:0000259" key="14">
    <source>
        <dbReference type="Pfam" id="PF11741"/>
    </source>
</evidence>
<evidence type="ECO:0000256" key="5">
    <source>
        <dbReference type="ARBA" id="ARBA00023077"/>
    </source>
</evidence>
<dbReference type="InterPro" id="IPR012910">
    <property type="entry name" value="Plug_dom"/>
</dbReference>